<dbReference type="PANTHER" id="PTHR35867:SF1">
    <property type="entry name" value="PROTEIN RSEC"/>
    <property type="match status" value="1"/>
</dbReference>
<dbReference type="AlphaFoldDB" id="Q9RQC3"/>
<name>Q9RQC3_ZYMMB</name>
<organism evidence="2">
    <name type="scientific">Zymomonas mobilis</name>
    <dbReference type="NCBI Taxonomy" id="542"/>
    <lineage>
        <taxon>Bacteria</taxon>
        <taxon>Pseudomonadati</taxon>
        <taxon>Pseudomonadota</taxon>
        <taxon>Alphaproteobacteria</taxon>
        <taxon>Sphingomonadales</taxon>
        <taxon>Zymomonadaceae</taxon>
        <taxon>Zymomonas</taxon>
    </lineage>
</organism>
<dbReference type="InterPro" id="IPR007359">
    <property type="entry name" value="SigmaE_reg_RseC_MucC"/>
</dbReference>
<evidence type="ECO:0000313" key="2">
    <source>
        <dbReference type="EMBL" id="AAF13760.1"/>
    </source>
</evidence>
<accession>Q5NLE5</accession>
<evidence type="ECO:0008006" key="3">
    <source>
        <dbReference type="Google" id="ProtNLM"/>
    </source>
</evidence>
<accession>Q9RQC3</accession>
<protein>
    <recommendedName>
        <fullName evidence="3">Positive regulator of sigma E, RseC/MucC</fullName>
    </recommendedName>
</protein>
<dbReference type="PANTHER" id="PTHR35867">
    <property type="entry name" value="PROTEIN RSEC"/>
    <property type="match status" value="1"/>
</dbReference>
<feature type="transmembrane region" description="Helical" evidence="1">
    <location>
        <begin position="111"/>
        <end position="132"/>
    </location>
</feature>
<keyword evidence="1" id="KW-1133">Transmembrane helix</keyword>
<keyword evidence="1" id="KW-0472">Membrane</keyword>
<keyword evidence="1" id="KW-0812">Transmembrane</keyword>
<evidence type="ECO:0000256" key="1">
    <source>
        <dbReference type="SAM" id="Phobius"/>
    </source>
</evidence>
<proteinExistence type="predicted"/>
<feature type="transmembrane region" description="Helical" evidence="1">
    <location>
        <begin position="138"/>
        <end position="157"/>
    </location>
</feature>
<dbReference type="Pfam" id="PF04246">
    <property type="entry name" value="RseC_MucC"/>
    <property type="match status" value="1"/>
</dbReference>
<dbReference type="EMBL" id="AF117351">
    <property type="protein sequence ID" value="AAF13760.1"/>
    <property type="molecule type" value="Genomic_DNA"/>
</dbReference>
<sequence length="177" mass="18922">MASVRLLRRKKMSDGFSKLSPVLSDDFTGNTANNLESCAKVVAVDKDIVWLEPDIASGCAGCSHSAGCLSALTKKTPAESRRFSLPNDHDFILGEQVIVATSAHLLVKTALFSYGMPLLTLLVFAIFAKYSLGFGDGLAALASLLGLAVGFACVWLGNRYFTKRSGNSLQFVRRVAG</sequence>
<reference evidence="2" key="1">
    <citation type="submission" date="1999-01" db="EMBL/GenBank/DDBJ databases">
        <title>Sequence analysis of a 44F11 fosmid clone of Zymomonas mobilis ZM4.</title>
        <authorList>
            <person name="Lee J.S."/>
            <person name="Kang H.S."/>
        </authorList>
    </citation>
    <scope>NUCLEOTIDE SEQUENCE</scope>
    <source>
        <strain evidence="2">ZM4</strain>
    </source>
</reference>